<dbReference type="EMBL" id="VOMC01000287">
    <property type="protein sequence ID" value="NVI10017.1"/>
    <property type="molecule type" value="Genomic_DNA"/>
</dbReference>
<proteinExistence type="predicted"/>
<reference evidence="2 3" key="1">
    <citation type="submission" date="2019-08" db="EMBL/GenBank/DDBJ databases">
        <title>Paraburkholderia simonii sp. nov. and P. youngii sp. nov. Brazilian and Mexican Mimosa-associated rhizobia.</title>
        <authorList>
            <person name="Mavima L."/>
            <person name="Beukes C.W."/>
            <person name="Palmer M."/>
            <person name="De Meyer S.E."/>
            <person name="James E.K."/>
            <person name="Maluk M."/>
            <person name="Avontuur J.R."/>
            <person name="Chan W.Y."/>
            <person name="Venter S.N."/>
            <person name="Steenkamp E.T."/>
        </authorList>
    </citation>
    <scope>NUCLEOTIDE SEQUENCE [LARGE SCALE GENOMIC DNA]</scope>
    <source>
        <strain evidence="2 3">JPY454</strain>
    </source>
</reference>
<evidence type="ECO:0000313" key="2">
    <source>
        <dbReference type="EMBL" id="NVI10017.1"/>
    </source>
</evidence>
<accession>A0ABX2P0Q1</accession>
<organism evidence="2 3">
    <name type="scientific">Paraburkholderia youngii</name>
    <dbReference type="NCBI Taxonomy" id="2782701"/>
    <lineage>
        <taxon>Bacteria</taxon>
        <taxon>Pseudomonadati</taxon>
        <taxon>Pseudomonadota</taxon>
        <taxon>Betaproteobacteria</taxon>
        <taxon>Burkholderiales</taxon>
        <taxon>Burkholderiaceae</taxon>
        <taxon>Paraburkholderia</taxon>
    </lineage>
</organism>
<feature type="compositionally biased region" description="Basic and acidic residues" evidence="1">
    <location>
        <begin position="1"/>
        <end position="29"/>
    </location>
</feature>
<gene>
    <name evidence="2" type="ORF">FSB64_42465</name>
</gene>
<feature type="non-terminal residue" evidence="2">
    <location>
        <position position="37"/>
    </location>
</feature>
<evidence type="ECO:0000313" key="3">
    <source>
        <dbReference type="Proteomes" id="UP000821598"/>
    </source>
</evidence>
<sequence>MADKDSELRVVRQSRDGRRRYDEQGKRTLVEAALQPG</sequence>
<feature type="region of interest" description="Disordered" evidence="1">
    <location>
        <begin position="1"/>
        <end position="37"/>
    </location>
</feature>
<protein>
    <submittedName>
        <fullName evidence="2">IS66 family insertion sequence element accessory protein TnpB</fullName>
    </submittedName>
</protein>
<comment type="caution">
    <text evidence="2">The sequence shown here is derived from an EMBL/GenBank/DDBJ whole genome shotgun (WGS) entry which is preliminary data.</text>
</comment>
<keyword evidence="3" id="KW-1185">Reference proteome</keyword>
<name>A0ABX2P0Q1_9BURK</name>
<dbReference type="Proteomes" id="UP000821598">
    <property type="component" value="Unassembled WGS sequence"/>
</dbReference>
<evidence type="ECO:0000256" key="1">
    <source>
        <dbReference type="SAM" id="MobiDB-lite"/>
    </source>
</evidence>